<name>X6MDI8_RETFI</name>
<keyword evidence="3" id="KW-1185">Reference proteome</keyword>
<sequence length="161" mass="18602">MRKSPSPVPDSSETVDIMSGKKTKGRLNLDDKALTRHPPKPGQLHSTHSGKKSEQQLQTLVRKERKEERERERERYRKEVAFYVYYVYKLNNKKKIEKNDAHTINKALRREVLAFTTDGIAQSIERAKILAHKTGISPKTVPSKIVYPENIYDVSDLTISR</sequence>
<evidence type="ECO:0000256" key="1">
    <source>
        <dbReference type="SAM" id="MobiDB-lite"/>
    </source>
</evidence>
<proteinExistence type="predicted"/>
<dbReference type="Proteomes" id="UP000023152">
    <property type="component" value="Unassembled WGS sequence"/>
</dbReference>
<reference evidence="2 3" key="1">
    <citation type="journal article" date="2013" name="Curr. Biol.">
        <title>The Genome of the Foraminiferan Reticulomyxa filosa.</title>
        <authorList>
            <person name="Glockner G."/>
            <person name="Hulsmann N."/>
            <person name="Schleicher M."/>
            <person name="Noegel A.A."/>
            <person name="Eichinger L."/>
            <person name="Gallinger C."/>
            <person name="Pawlowski J."/>
            <person name="Sierra R."/>
            <person name="Euteneuer U."/>
            <person name="Pillet L."/>
            <person name="Moustafa A."/>
            <person name="Platzer M."/>
            <person name="Groth M."/>
            <person name="Szafranski K."/>
            <person name="Schliwa M."/>
        </authorList>
    </citation>
    <scope>NUCLEOTIDE SEQUENCE [LARGE SCALE GENOMIC DNA]</scope>
</reference>
<evidence type="ECO:0000313" key="2">
    <source>
        <dbReference type="EMBL" id="ETO11929.1"/>
    </source>
</evidence>
<feature type="compositionally biased region" description="Basic and acidic residues" evidence="1">
    <location>
        <begin position="61"/>
        <end position="73"/>
    </location>
</feature>
<dbReference type="AlphaFoldDB" id="X6MDI8"/>
<protein>
    <submittedName>
        <fullName evidence="2">Uncharacterized protein</fullName>
    </submittedName>
</protein>
<accession>X6MDI8</accession>
<gene>
    <name evidence="2" type="ORF">RFI_25445</name>
</gene>
<feature type="region of interest" description="Disordered" evidence="1">
    <location>
        <begin position="1"/>
        <end position="73"/>
    </location>
</feature>
<evidence type="ECO:0000313" key="3">
    <source>
        <dbReference type="Proteomes" id="UP000023152"/>
    </source>
</evidence>
<dbReference type="EMBL" id="ASPP01021883">
    <property type="protein sequence ID" value="ETO11929.1"/>
    <property type="molecule type" value="Genomic_DNA"/>
</dbReference>
<organism evidence="2 3">
    <name type="scientific">Reticulomyxa filosa</name>
    <dbReference type="NCBI Taxonomy" id="46433"/>
    <lineage>
        <taxon>Eukaryota</taxon>
        <taxon>Sar</taxon>
        <taxon>Rhizaria</taxon>
        <taxon>Retaria</taxon>
        <taxon>Foraminifera</taxon>
        <taxon>Monothalamids</taxon>
        <taxon>Reticulomyxidae</taxon>
        <taxon>Reticulomyxa</taxon>
    </lineage>
</organism>
<comment type="caution">
    <text evidence="2">The sequence shown here is derived from an EMBL/GenBank/DDBJ whole genome shotgun (WGS) entry which is preliminary data.</text>
</comment>